<proteinExistence type="predicted"/>
<reference evidence="1 2" key="1">
    <citation type="journal article" date="2012" name="BMC Genomics">
        <title>Comparative genomic analysis of the genus Staphylococcus including Staphylococcus aureus and its newly described sister species Staphylococcus simiae.</title>
        <authorList>
            <person name="Suzuki H."/>
            <person name="Lefebure T."/>
            <person name="Pavinski Bitar P."/>
            <person name="Stanhope M.J."/>
        </authorList>
    </citation>
    <scope>NUCLEOTIDE SEQUENCE [LARGE SCALE GENOMIC DNA]</scope>
    <source>
        <strain evidence="1 2">CCM 7213</strain>
    </source>
</reference>
<protein>
    <submittedName>
        <fullName evidence="1">Uncharacterized protein</fullName>
    </submittedName>
</protein>
<feature type="non-terminal residue" evidence="1">
    <location>
        <position position="1"/>
    </location>
</feature>
<feature type="non-terminal residue" evidence="1">
    <location>
        <position position="33"/>
    </location>
</feature>
<evidence type="ECO:0000313" key="1">
    <source>
        <dbReference type="EMBL" id="EHJ08699.1"/>
    </source>
</evidence>
<dbReference type="AlphaFoldDB" id="G5JGI7"/>
<dbReference type="EMBL" id="AEUN01000117">
    <property type="protein sequence ID" value="EHJ08699.1"/>
    <property type="molecule type" value="Genomic_DNA"/>
</dbReference>
<name>G5JGI7_9STAP</name>
<gene>
    <name evidence="1" type="ORF">SS7213T_02778</name>
</gene>
<organism evidence="1 2">
    <name type="scientific">Staphylococcus simiae CCM 7213 = CCUG 51256</name>
    <dbReference type="NCBI Taxonomy" id="911238"/>
    <lineage>
        <taxon>Bacteria</taxon>
        <taxon>Bacillati</taxon>
        <taxon>Bacillota</taxon>
        <taxon>Bacilli</taxon>
        <taxon>Bacillales</taxon>
        <taxon>Staphylococcaceae</taxon>
        <taxon>Staphylococcus</taxon>
    </lineage>
</organism>
<evidence type="ECO:0000313" key="2">
    <source>
        <dbReference type="Proteomes" id="UP000005413"/>
    </source>
</evidence>
<keyword evidence="2" id="KW-1185">Reference proteome</keyword>
<comment type="caution">
    <text evidence="1">The sequence shown here is derived from an EMBL/GenBank/DDBJ whole genome shotgun (WGS) entry which is preliminary data.</text>
</comment>
<sequence>LNDRQDLQEITEHNPIQKLALFGWLVLLLPPAI</sequence>
<accession>G5JGI7</accession>
<dbReference type="Proteomes" id="UP000005413">
    <property type="component" value="Unassembled WGS sequence"/>
</dbReference>